<gene>
    <name evidence="12" type="ORF">P0Y50_00365</name>
</gene>
<evidence type="ECO:0000259" key="11">
    <source>
        <dbReference type="PROSITE" id="PS52015"/>
    </source>
</evidence>
<name>A0AAJ5X0S9_9CAUL</name>
<comment type="subcellular location">
    <subcellularLocation>
        <location evidence="1">Cell inner membrane</location>
        <topology evidence="1">Single-pass membrane protein</topology>
        <orientation evidence="1">Periplasmic side</orientation>
    </subcellularLocation>
</comment>
<dbReference type="Proteomes" id="UP001213664">
    <property type="component" value="Chromosome"/>
</dbReference>
<dbReference type="InterPro" id="IPR037682">
    <property type="entry name" value="TonB_C"/>
</dbReference>
<proteinExistence type="inferred from homology"/>
<evidence type="ECO:0000313" key="13">
    <source>
        <dbReference type="Proteomes" id="UP001213664"/>
    </source>
</evidence>
<evidence type="ECO:0000313" key="12">
    <source>
        <dbReference type="EMBL" id="WEK40092.1"/>
    </source>
</evidence>
<accession>A0AAJ5X0S9</accession>
<evidence type="ECO:0000256" key="9">
    <source>
        <dbReference type="ARBA" id="ARBA00023136"/>
    </source>
</evidence>
<evidence type="ECO:0000256" key="1">
    <source>
        <dbReference type="ARBA" id="ARBA00004383"/>
    </source>
</evidence>
<dbReference type="PANTHER" id="PTHR33446">
    <property type="entry name" value="PROTEIN TONB-RELATED"/>
    <property type="match status" value="1"/>
</dbReference>
<evidence type="ECO:0000256" key="5">
    <source>
        <dbReference type="ARBA" id="ARBA00022519"/>
    </source>
</evidence>
<dbReference type="GO" id="GO:0015031">
    <property type="term" value="P:protein transport"/>
    <property type="evidence" value="ECO:0007669"/>
    <property type="project" value="UniProtKB-KW"/>
</dbReference>
<protein>
    <submittedName>
        <fullName evidence="12">TonB family protein</fullName>
    </submittedName>
</protein>
<dbReference type="GO" id="GO:0031992">
    <property type="term" value="F:energy transducer activity"/>
    <property type="evidence" value="ECO:0007669"/>
    <property type="project" value="TreeGrafter"/>
</dbReference>
<dbReference type="InterPro" id="IPR051045">
    <property type="entry name" value="TonB-dependent_transducer"/>
</dbReference>
<keyword evidence="3" id="KW-0813">Transport</keyword>
<feature type="region of interest" description="Disordered" evidence="10">
    <location>
        <begin position="39"/>
        <end position="121"/>
    </location>
</feature>
<reference evidence="12" key="1">
    <citation type="submission" date="2023-03" db="EMBL/GenBank/DDBJ databases">
        <title>Andean soil-derived lignocellulolytic bacterial consortium as a source of novel taxa and putative plastic-active enzymes.</title>
        <authorList>
            <person name="Diaz-Garcia L."/>
            <person name="Chuvochina M."/>
            <person name="Feuerriegel G."/>
            <person name="Bunk B."/>
            <person name="Sproer C."/>
            <person name="Streit W.R."/>
            <person name="Rodriguez L.M."/>
            <person name="Overmann J."/>
            <person name="Jimenez D.J."/>
        </authorList>
    </citation>
    <scope>NUCLEOTIDE SEQUENCE</scope>
    <source>
        <strain evidence="12">MAG 833</strain>
    </source>
</reference>
<evidence type="ECO:0000256" key="7">
    <source>
        <dbReference type="ARBA" id="ARBA00022927"/>
    </source>
</evidence>
<dbReference type="InterPro" id="IPR006260">
    <property type="entry name" value="TonB/TolA_C"/>
</dbReference>
<dbReference type="NCBIfam" id="TIGR01352">
    <property type="entry name" value="tonB_Cterm"/>
    <property type="match status" value="1"/>
</dbReference>
<dbReference type="PROSITE" id="PS52015">
    <property type="entry name" value="TONB_CTD"/>
    <property type="match status" value="1"/>
</dbReference>
<keyword evidence="9" id="KW-0472">Membrane</keyword>
<keyword evidence="5" id="KW-0997">Cell inner membrane</keyword>
<evidence type="ECO:0000256" key="8">
    <source>
        <dbReference type="ARBA" id="ARBA00022989"/>
    </source>
</evidence>
<dbReference type="GO" id="GO:0055085">
    <property type="term" value="P:transmembrane transport"/>
    <property type="evidence" value="ECO:0007669"/>
    <property type="project" value="InterPro"/>
</dbReference>
<dbReference type="GO" id="GO:0098797">
    <property type="term" value="C:plasma membrane protein complex"/>
    <property type="evidence" value="ECO:0007669"/>
    <property type="project" value="TreeGrafter"/>
</dbReference>
<evidence type="ECO:0000256" key="10">
    <source>
        <dbReference type="SAM" id="MobiDB-lite"/>
    </source>
</evidence>
<evidence type="ECO:0000256" key="4">
    <source>
        <dbReference type="ARBA" id="ARBA00022475"/>
    </source>
</evidence>
<dbReference type="SUPFAM" id="SSF74653">
    <property type="entry name" value="TolA/TonB C-terminal domain"/>
    <property type="match status" value="1"/>
</dbReference>
<dbReference type="EMBL" id="CP119326">
    <property type="protein sequence ID" value="WEK40092.1"/>
    <property type="molecule type" value="Genomic_DNA"/>
</dbReference>
<evidence type="ECO:0000256" key="3">
    <source>
        <dbReference type="ARBA" id="ARBA00022448"/>
    </source>
</evidence>
<dbReference type="PANTHER" id="PTHR33446:SF2">
    <property type="entry name" value="PROTEIN TONB"/>
    <property type="match status" value="1"/>
</dbReference>
<organism evidence="12 13">
    <name type="scientific">Candidatus Brevundimonas colombiensis</name>
    <dbReference type="NCBI Taxonomy" id="3121376"/>
    <lineage>
        <taxon>Bacteria</taxon>
        <taxon>Pseudomonadati</taxon>
        <taxon>Pseudomonadota</taxon>
        <taxon>Alphaproteobacteria</taxon>
        <taxon>Caulobacterales</taxon>
        <taxon>Caulobacteraceae</taxon>
        <taxon>Brevundimonas</taxon>
    </lineage>
</organism>
<dbReference type="Pfam" id="PF03544">
    <property type="entry name" value="TonB_C"/>
    <property type="match status" value="1"/>
</dbReference>
<evidence type="ECO:0000256" key="6">
    <source>
        <dbReference type="ARBA" id="ARBA00022692"/>
    </source>
</evidence>
<evidence type="ECO:0000256" key="2">
    <source>
        <dbReference type="ARBA" id="ARBA00006555"/>
    </source>
</evidence>
<feature type="compositionally biased region" description="Pro residues" evidence="10">
    <location>
        <begin position="39"/>
        <end position="50"/>
    </location>
</feature>
<keyword evidence="4" id="KW-1003">Cell membrane</keyword>
<comment type="similarity">
    <text evidence="2">Belongs to the TonB family.</text>
</comment>
<sequence>MGLHAAPLLLMAGYWATRPTPVTQAPPVFEVELVRLQAPPLPPSEQPPGPEQIETKVRPITPRPPIEPRLALNPPPNVEPLSVPPPRPPVDPAPPRPAAPETTAPPSPPAHPAISAASSRSWEGEVLAHLERRKRYPPEARSQRLEGVAMVRFSMDRRGRVLSVDLARSSGHAVLDREAISLLRRAQPLPAPPAEVAGDPLSLTVPVEFFQRRR</sequence>
<dbReference type="AlphaFoldDB" id="A0AAJ5X0S9"/>
<keyword evidence="7" id="KW-0653">Protein transport</keyword>
<dbReference type="Gene3D" id="3.30.1150.10">
    <property type="match status" value="1"/>
</dbReference>
<keyword evidence="6" id="KW-0812">Transmembrane</keyword>
<feature type="domain" description="TonB C-terminal" evidence="11">
    <location>
        <begin position="121"/>
        <end position="214"/>
    </location>
</feature>
<feature type="compositionally biased region" description="Low complexity" evidence="10">
    <location>
        <begin position="112"/>
        <end position="121"/>
    </location>
</feature>
<keyword evidence="8" id="KW-1133">Transmembrane helix</keyword>
<feature type="compositionally biased region" description="Pro residues" evidence="10">
    <location>
        <begin position="61"/>
        <end position="111"/>
    </location>
</feature>